<reference evidence="1" key="1">
    <citation type="submission" date="2022-08" db="EMBL/GenBank/DDBJ databases">
        <title>Genome Sequence of Fusarium decemcellulare.</title>
        <authorList>
            <person name="Buettner E."/>
        </authorList>
    </citation>
    <scope>NUCLEOTIDE SEQUENCE</scope>
    <source>
        <strain evidence="1">Babe19</strain>
    </source>
</reference>
<proteinExistence type="predicted"/>
<dbReference type="Proteomes" id="UP001148629">
    <property type="component" value="Unassembled WGS sequence"/>
</dbReference>
<organism evidence="1 2">
    <name type="scientific">Fusarium decemcellulare</name>
    <dbReference type="NCBI Taxonomy" id="57161"/>
    <lineage>
        <taxon>Eukaryota</taxon>
        <taxon>Fungi</taxon>
        <taxon>Dikarya</taxon>
        <taxon>Ascomycota</taxon>
        <taxon>Pezizomycotina</taxon>
        <taxon>Sordariomycetes</taxon>
        <taxon>Hypocreomycetidae</taxon>
        <taxon>Hypocreales</taxon>
        <taxon>Nectriaceae</taxon>
        <taxon>Fusarium</taxon>
        <taxon>Fusarium decemcellulare species complex</taxon>
    </lineage>
</organism>
<evidence type="ECO:0000313" key="2">
    <source>
        <dbReference type="Proteomes" id="UP001148629"/>
    </source>
</evidence>
<sequence length="270" mass="29782">MDLNDTPQSTLPLFNYEDYTVGWICALPTEMAAAKAMLDEQHRALLARHKDNNTYVLGRVGDHNVVIACLPSQTTGTVSAAFVAQQMLATFESIRFGLVVGIGGGVPSIGIPNVKQVDAVDIRLGDVIGSDPGHDFGGVIQYRFGKTIGEDEFVRTGTLSKPPSALRAAVSMLKAEHDMKGDSLPRYLNDIAVKYPLMKKKYSYQGAENDRLFEFDYDHVEDSDDTCCFCDVGREIKRQARAETRPAIFYGLIASDNNLMRHGGSREKLR</sequence>
<keyword evidence="2" id="KW-1185">Reference proteome</keyword>
<dbReference type="EMBL" id="JANRMS010000144">
    <property type="protein sequence ID" value="KAJ3545611.1"/>
    <property type="molecule type" value="Genomic_DNA"/>
</dbReference>
<comment type="caution">
    <text evidence="1">The sequence shown here is derived from an EMBL/GenBank/DDBJ whole genome shotgun (WGS) entry which is preliminary data.</text>
</comment>
<gene>
    <name evidence="1" type="ORF">NM208_g2422</name>
</gene>
<protein>
    <submittedName>
        <fullName evidence="1">Uncharacterized protein</fullName>
    </submittedName>
</protein>
<accession>A0ACC1SSG5</accession>
<evidence type="ECO:0000313" key="1">
    <source>
        <dbReference type="EMBL" id="KAJ3545611.1"/>
    </source>
</evidence>
<name>A0ACC1SSG5_9HYPO</name>